<evidence type="ECO:0000313" key="3">
    <source>
        <dbReference type="EMBL" id="PRP87568.1"/>
    </source>
</evidence>
<dbReference type="SUPFAM" id="SSF47576">
    <property type="entry name" value="Calponin-homology domain, CH-domain"/>
    <property type="match status" value="1"/>
</dbReference>
<keyword evidence="1" id="KW-0812">Transmembrane</keyword>
<dbReference type="InterPro" id="IPR001715">
    <property type="entry name" value="CH_dom"/>
</dbReference>
<dbReference type="GO" id="GO:0051015">
    <property type="term" value="F:actin filament binding"/>
    <property type="evidence" value="ECO:0007669"/>
    <property type="project" value="TreeGrafter"/>
</dbReference>
<feature type="transmembrane region" description="Helical" evidence="1">
    <location>
        <begin position="179"/>
        <end position="205"/>
    </location>
</feature>
<dbReference type="Proteomes" id="UP000241769">
    <property type="component" value="Unassembled WGS sequence"/>
</dbReference>
<dbReference type="STRING" id="1890364.A0A2P6NUM8"/>
<dbReference type="PROSITE" id="PS50021">
    <property type="entry name" value="CH"/>
    <property type="match status" value="1"/>
</dbReference>
<protein>
    <recommendedName>
        <fullName evidence="2">Calponin-homology (CH) domain-containing protein</fullName>
    </recommendedName>
</protein>
<proteinExistence type="predicted"/>
<comment type="caution">
    <text evidence="3">The sequence shown here is derived from an EMBL/GenBank/DDBJ whole genome shotgun (WGS) entry which is preliminary data.</text>
</comment>
<dbReference type="PANTHER" id="PTHR47385">
    <property type="entry name" value="CALPONIN"/>
    <property type="match status" value="1"/>
</dbReference>
<keyword evidence="1" id="KW-1133">Transmembrane helix</keyword>
<dbReference type="CDD" id="cd00014">
    <property type="entry name" value="CH_SF"/>
    <property type="match status" value="1"/>
</dbReference>
<keyword evidence="1" id="KW-0472">Membrane</keyword>
<reference evidence="3 4" key="1">
    <citation type="journal article" date="2018" name="Genome Biol. Evol.">
        <title>Multiple Roots of Fruiting Body Formation in Amoebozoa.</title>
        <authorList>
            <person name="Hillmann F."/>
            <person name="Forbes G."/>
            <person name="Novohradska S."/>
            <person name="Ferling I."/>
            <person name="Riege K."/>
            <person name="Groth M."/>
            <person name="Westermann M."/>
            <person name="Marz M."/>
            <person name="Spaller T."/>
            <person name="Winckler T."/>
            <person name="Schaap P."/>
            <person name="Glockner G."/>
        </authorList>
    </citation>
    <scope>NUCLEOTIDE SEQUENCE [LARGE SCALE GENOMIC DNA]</scope>
    <source>
        <strain evidence="3 4">Jena</strain>
    </source>
</reference>
<evidence type="ECO:0000313" key="4">
    <source>
        <dbReference type="Proteomes" id="UP000241769"/>
    </source>
</evidence>
<dbReference type="PANTHER" id="PTHR47385:SF24">
    <property type="entry name" value="MUSCLE-SPECIFIC PROTEIN 20"/>
    <property type="match status" value="1"/>
</dbReference>
<dbReference type="OrthoDB" id="21595at2759"/>
<gene>
    <name evidence="3" type="ORF">PROFUN_04595</name>
</gene>
<dbReference type="AlphaFoldDB" id="A0A2P6NUM8"/>
<accession>A0A2P6NUM8</accession>
<dbReference type="Pfam" id="PF00307">
    <property type="entry name" value="CH"/>
    <property type="match status" value="1"/>
</dbReference>
<name>A0A2P6NUM8_9EUKA</name>
<dbReference type="GO" id="GO:0007015">
    <property type="term" value="P:actin filament organization"/>
    <property type="evidence" value="ECO:0007669"/>
    <property type="project" value="TreeGrafter"/>
</dbReference>
<dbReference type="InParanoid" id="A0A2P6NUM8"/>
<evidence type="ECO:0000256" key="1">
    <source>
        <dbReference type="SAM" id="Phobius"/>
    </source>
</evidence>
<organism evidence="3 4">
    <name type="scientific">Planoprotostelium fungivorum</name>
    <dbReference type="NCBI Taxonomy" id="1890364"/>
    <lineage>
        <taxon>Eukaryota</taxon>
        <taxon>Amoebozoa</taxon>
        <taxon>Evosea</taxon>
        <taxon>Variosea</taxon>
        <taxon>Cavosteliida</taxon>
        <taxon>Cavosteliaceae</taxon>
        <taxon>Planoprotostelium</taxon>
    </lineage>
</organism>
<dbReference type="GO" id="GO:0015629">
    <property type="term" value="C:actin cytoskeleton"/>
    <property type="evidence" value="ECO:0007669"/>
    <property type="project" value="TreeGrafter"/>
</dbReference>
<dbReference type="EMBL" id="MDYQ01000019">
    <property type="protein sequence ID" value="PRP87568.1"/>
    <property type="molecule type" value="Genomic_DNA"/>
</dbReference>
<evidence type="ECO:0000259" key="2">
    <source>
        <dbReference type="PROSITE" id="PS50021"/>
    </source>
</evidence>
<dbReference type="InterPro" id="IPR003096">
    <property type="entry name" value="SM22_calponin"/>
</dbReference>
<dbReference type="InterPro" id="IPR050606">
    <property type="entry name" value="Calponin-like"/>
</dbReference>
<dbReference type="PRINTS" id="PR00888">
    <property type="entry name" value="SM22CALPONIN"/>
</dbReference>
<feature type="domain" description="Calponin-homology (CH)" evidence="2">
    <location>
        <begin position="4"/>
        <end position="113"/>
    </location>
</feature>
<sequence length="222" mass="25102">MSDTKDQQEITQWITQTTNVDSQGQSLGEYLHNSIVLCKLINEINPGTIPSESYEGEGEDLPPVQVFTNIRLFLEACKDLGVPESALFRTSHLYDQTNISQVEQCLRLLKRIAEDRQKVQEDIQITQTKVKTVKLTREARSRLRADSNLFYSGDEEEVNVTKRKPKIVQKPKPKRESFFLFELLGGFGNYIVAPLLGGITFGIAIKIGQNLFGRAALFPPRT</sequence>
<keyword evidence="4" id="KW-1185">Reference proteome</keyword>
<dbReference type="SMART" id="SM00033">
    <property type="entry name" value="CH"/>
    <property type="match status" value="1"/>
</dbReference>
<dbReference type="InterPro" id="IPR036872">
    <property type="entry name" value="CH_dom_sf"/>
</dbReference>
<dbReference type="Gene3D" id="1.10.418.10">
    <property type="entry name" value="Calponin-like domain"/>
    <property type="match status" value="1"/>
</dbReference>